<comment type="caution">
    <text evidence="1">The sequence shown here is derived from an EMBL/GenBank/DDBJ whole genome shotgun (WGS) entry which is preliminary data.</text>
</comment>
<sequence>MEERLTCTELLCDSRLMEERLTCTELLYDSRLVLSHSNRLIDRNSRNKVNKIKVRLNRYDVIEDVDGEKELILFIPAKKTLSHSNRLIDRNSRNKVNKIKVRLNRCDVIEDVDGEKELILFIPAKKTEFYEGSTDELRAAMVVKRHRGFIARADTKENVINTTRSRPGFARCNARELAK</sequence>
<organism evidence="1 2">
    <name type="scientific">Anisodus tanguticus</name>
    <dbReference type="NCBI Taxonomy" id="243964"/>
    <lineage>
        <taxon>Eukaryota</taxon>
        <taxon>Viridiplantae</taxon>
        <taxon>Streptophyta</taxon>
        <taxon>Embryophyta</taxon>
        <taxon>Tracheophyta</taxon>
        <taxon>Spermatophyta</taxon>
        <taxon>Magnoliopsida</taxon>
        <taxon>eudicotyledons</taxon>
        <taxon>Gunneridae</taxon>
        <taxon>Pentapetalae</taxon>
        <taxon>asterids</taxon>
        <taxon>lamiids</taxon>
        <taxon>Solanales</taxon>
        <taxon>Solanaceae</taxon>
        <taxon>Solanoideae</taxon>
        <taxon>Hyoscyameae</taxon>
        <taxon>Anisodus</taxon>
    </lineage>
</organism>
<proteinExistence type="predicted"/>
<dbReference type="AlphaFoldDB" id="A0AAE1RXQ5"/>
<evidence type="ECO:0000313" key="1">
    <source>
        <dbReference type="EMBL" id="KAK4359532.1"/>
    </source>
</evidence>
<dbReference type="EMBL" id="JAVYJV010000011">
    <property type="protein sequence ID" value="KAK4359532.1"/>
    <property type="molecule type" value="Genomic_DNA"/>
</dbReference>
<dbReference type="Proteomes" id="UP001291623">
    <property type="component" value="Unassembled WGS sequence"/>
</dbReference>
<accession>A0AAE1RXQ5</accession>
<gene>
    <name evidence="1" type="ORF">RND71_021761</name>
</gene>
<protein>
    <submittedName>
        <fullName evidence="1">Uncharacterized protein</fullName>
    </submittedName>
</protein>
<name>A0AAE1RXQ5_9SOLA</name>
<reference evidence="1" key="1">
    <citation type="submission" date="2023-12" db="EMBL/GenBank/DDBJ databases">
        <title>Genome assembly of Anisodus tanguticus.</title>
        <authorList>
            <person name="Wang Y.-J."/>
        </authorList>
    </citation>
    <scope>NUCLEOTIDE SEQUENCE</scope>
    <source>
        <strain evidence="1">KB-2021</strain>
        <tissue evidence="1">Leaf</tissue>
    </source>
</reference>
<evidence type="ECO:0000313" key="2">
    <source>
        <dbReference type="Proteomes" id="UP001291623"/>
    </source>
</evidence>
<keyword evidence="2" id="KW-1185">Reference proteome</keyword>